<proteinExistence type="predicted"/>
<gene>
    <name evidence="1" type="ORF">D0U91_22920</name>
</gene>
<reference evidence="1" key="1">
    <citation type="submission" date="2018-08" db="EMBL/GenBank/DDBJ databases">
        <authorList>
            <consortium name="PulseNet: The National Subtyping Network for Foodborne Disease Surveillance"/>
            <person name="Tarr C.L."/>
            <person name="Trees E."/>
            <person name="Katz L.S."/>
            <person name="Carleton-Romer H.A."/>
            <person name="Stroika S."/>
            <person name="Kucerova Z."/>
            <person name="Roache K.F."/>
            <person name="Sabol A.L."/>
            <person name="Besser J."/>
            <person name="Gerner-Smidt P."/>
        </authorList>
    </citation>
    <scope>NUCLEOTIDE SEQUENCE</scope>
    <source>
        <strain evidence="1">PNUSAS046152</strain>
    </source>
</reference>
<protein>
    <submittedName>
        <fullName evidence="1">Uncharacterized protein</fullName>
    </submittedName>
</protein>
<dbReference type="EMBL" id="AAGJMH010000034">
    <property type="protein sequence ID" value="EBO7435160.1"/>
    <property type="molecule type" value="Genomic_DNA"/>
</dbReference>
<comment type="caution">
    <text evidence="1">The sequence shown here is derived from an EMBL/GenBank/DDBJ whole genome shotgun (WGS) entry which is preliminary data.</text>
</comment>
<organism evidence="1">
    <name type="scientific">Salmonella enterica</name>
    <name type="common">Salmonella choleraesuis</name>
    <dbReference type="NCBI Taxonomy" id="28901"/>
    <lineage>
        <taxon>Bacteria</taxon>
        <taxon>Pseudomonadati</taxon>
        <taxon>Pseudomonadota</taxon>
        <taxon>Gammaproteobacteria</taxon>
        <taxon>Enterobacterales</taxon>
        <taxon>Enterobacteriaceae</taxon>
        <taxon>Salmonella</taxon>
    </lineage>
</organism>
<name>A0A5U1KNP5_SALER</name>
<sequence>MKKDIMIDLKRLGLHNGSEFISSAILIKDNRLASMIALIDRLEARKIIPAHIKHGFNQIRASYQRSGYINQALAVIPFKAYVNEPADSFKADIYWSI</sequence>
<accession>A0A5U1KNP5</accession>
<evidence type="ECO:0000313" key="1">
    <source>
        <dbReference type="EMBL" id="EBO7435160.1"/>
    </source>
</evidence>
<dbReference type="AlphaFoldDB" id="A0A5U1KNP5"/>